<gene>
    <name evidence="1" type="ORF">FCU45_01245</name>
</gene>
<dbReference type="AlphaFoldDB" id="A0A4U2ZBK6"/>
<reference evidence="1 2" key="1">
    <citation type="submission" date="2019-04" db="EMBL/GenBank/DDBJ databases">
        <title>Sulfurimonas crateris sp. nov. a facultative anaerobic sulfur-oxidizing chemolithautotrophic bacterium isolated from a terrestrial mud vulcano.</title>
        <authorList>
            <person name="Ratnikova N.M."/>
            <person name="Slobodkin A.I."/>
            <person name="Merkel A.Y."/>
            <person name="Novikov A."/>
            <person name="Bonch-Osmolovskaya E.A."/>
            <person name="Slobodkina G.B."/>
        </authorList>
    </citation>
    <scope>NUCLEOTIDE SEQUENCE [LARGE SCALE GENOMIC DNA]</scope>
    <source>
        <strain evidence="1 2">SN118</strain>
    </source>
</reference>
<dbReference type="Proteomes" id="UP000309561">
    <property type="component" value="Unassembled WGS sequence"/>
</dbReference>
<dbReference type="GO" id="GO:0051539">
    <property type="term" value="F:4 iron, 4 sulfur cluster binding"/>
    <property type="evidence" value="ECO:0007669"/>
    <property type="project" value="TreeGrafter"/>
</dbReference>
<dbReference type="InterPro" id="IPR049539">
    <property type="entry name" value="SPL"/>
</dbReference>
<evidence type="ECO:0000313" key="2">
    <source>
        <dbReference type="Proteomes" id="UP000309561"/>
    </source>
</evidence>
<sequence length="177" mass="19843">MLYIVTALKSEAQAFVEKYSLTKTSSDGYTIFENENFRVIVSGVGVKSAKKAATFLLKKFSHSSEDRFINVGICGANKSHKIGTLLNIGSIIYRGASHTLNKSSLHSITCTNEEISKDQYEIVDMESFGFYEALKEKQNCFIFKVVSDHFEPNRVTKDGTKKLILNVVDEIIKEVAR</sequence>
<dbReference type="Gene3D" id="3.40.50.1580">
    <property type="entry name" value="Nucleoside phosphorylase domain"/>
    <property type="match status" value="1"/>
</dbReference>
<dbReference type="SUPFAM" id="SSF53167">
    <property type="entry name" value="Purine and uridine phosphorylases"/>
    <property type="match status" value="1"/>
</dbReference>
<dbReference type="PANTHER" id="PTHR37822">
    <property type="entry name" value="SPORE PHOTOPRODUCT LYASE-RELATED"/>
    <property type="match status" value="1"/>
</dbReference>
<proteinExistence type="predicted"/>
<name>A0A4U2ZBK6_9BACT</name>
<dbReference type="GO" id="GO:0003913">
    <property type="term" value="F:DNA photolyase activity"/>
    <property type="evidence" value="ECO:0007669"/>
    <property type="project" value="TreeGrafter"/>
</dbReference>
<dbReference type="InterPro" id="IPR035994">
    <property type="entry name" value="Nucleoside_phosphorylase_sf"/>
</dbReference>
<dbReference type="GO" id="GO:0042601">
    <property type="term" value="C:endospore-forming forespore"/>
    <property type="evidence" value="ECO:0007669"/>
    <property type="project" value="TreeGrafter"/>
</dbReference>
<organism evidence="1 2">
    <name type="scientific">Sulfurimonas crateris</name>
    <dbReference type="NCBI Taxonomy" id="2574727"/>
    <lineage>
        <taxon>Bacteria</taxon>
        <taxon>Pseudomonadati</taxon>
        <taxon>Campylobacterota</taxon>
        <taxon>Epsilonproteobacteria</taxon>
        <taxon>Campylobacterales</taxon>
        <taxon>Sulfurimonadaceae</taxon>
        <taxon>Sulfurimonas</taxon>
    </lineage>
</organism>
<dbReference type="EMBL" id="SZPX01000001">
    <property type="protein sequence ID" value="TKI71042.1"/>
    <property type="molecule type" value="Genomic_DNA"/>
</dbReference>
<dbReference type="GO" id="GO:1904047">
    <property type="term" value="F:S-adenosyl-L-methionine binding"/>
    <property type="evidence" value="ECO:0007669"/>
    <property type="project" value="TreeGrafter"/>
</dbReference>
<accession>A0A4U2ZBK6</accession>
<keyword evidence="2" id="KW-1185">Reference proteome</keyword>
<protein>
    <submittedName>
        <fullName evidence="1">5'-methylthioadenosine/S-adenosylhomocysteine nucleosidase</fullName>
    </submittedName>
</protein>
<dbReference type="PANTHER" id="PTHR37822:SF2">
    <property type="entry name" value="SPORE PHOTOPRODUCT LYASE"/>
    <property type="match status" value="1"/>
</dbReference>
<evidence type="ECO:0000313" key="1">
    <source>
        <dbReference type="EMBL" id="TKI71042.1"/>
    </source>
</evidence>
<dbReference type="GO" id="GO:0009116">
    <property type="term" value="P:nucleoside metabolic process"/>
    <property type="evidence" value="ECO:0007669"/>
    <property type="project" value="InterPro"/>
</dbReference>
<comment type="caution">
    <text evidence="1">The sequence shown here is derived from an EMBL/GenBank/DDBJ whole genome shotgun (WGS) entry which is preliminary data.</text>
</comment>